<dbReference type="AlphaFoldDB" id="A0A918Z695"/>
<dbReference type="RefSeq" id="WP_229925285.1">
    <property type="nucleotide sequence ID" value="NZ_BNBT01000004.1"/>
</dbReference>
<reference evidence="2" key="1">
    <citation type="journal article" date="2014" name="Int. J. Syst. Evol. Microbiol.">
        <title>Complete genome sequence of Corynebacterium casei LMG S-19264T (=DSM 44701T), isolated from a smear-ripened cheese.</title>
        <authorList>
            <consortium name="US DOE Joint Genome Institute (JGI-PGF)"/>
            <person name="Walter F."/>
            <person name="Albersmeier A."/>
            <person name="Kalinowski J."/>
            <person name="Ruckert C."/>
        </authorList>
    </citation>
    <scope>NUCLEOTIDE SEQUENCE</scope>
    <source>
        <strain evidence="2">JCM 4784</strain>
    </source>
</reference>
<evidence type="ECO:0000313" key="2">
    <source>
        <dbReference type="EMBL" id="GHE38377.1"/>
    </source>
</evidence>
<organism evidence="2 3">
    <name type="scientific">Streptomyces longispororuber</name>
    <dbReference type="NCBI Taxonomy" id="68230"/>
    <lineage>
        <taxon>Bacteria</taxon>
        <taxon>Bacillati</taxon>
        <taxon>Actinomycetota</taxon>
        <taxon>Actinomycetes</taxon>
        <taxon>Kitasatosporales</taxon>
        <taxon>Streptomycetaceae</taxon>
        <taxon>Streptomyces</taxon>
    </lineage>
</organism>
<feature type="region of interest" description="Disordered" evidence="1">
    <location>
        <begin position="1"/>
        <end position="60"/>
    </location>
</feature>
<reference evidence="2" key="2">
    <citation type="submission" date="2020-09" db="EMBL/GenBank/DDBJ databases">
        <authorList>
            <person name="Sun Q."/>
            <person name="Ohkuma M."/>
        </authorList>
    </citation>
    <scope>NUCLEOTIDE SEQUENCE</scope>
    <source>
        <strain evidence="2">JCM 4784</strain>
    </source>
</reference>
<sequence>MTGDTQTISQPVTAGPAPPGTAPTGSAIPTDSAGTTASTALTGSAAPTTPPVPASRPSSFARSRAARELELKRGEFELAVMLGHVRTVADPAGVRRRVSREEIDRLRETPGFPKSLRDAIETVGTADGAALLDIPQPRFTRLARAGLLTPVKFYLNRYRTIVWLYLAQELREFAACEANAPLLTGRAPDTVRALLASGADLRARNWRRRHVEFLLRQSQDPWERAAITASFLDPVRLAHLVPDPYERAYLHRLRPDPLTQAAPESPTTHLVERITTADDPDEISWLRVNMSLGLAEARRHRPAPRPGMPPVVAAPRAERLRASVTEGGSGADVTSVVGTPAPPAPEAVPPIRAADQRHEPRGLLGWLRRRRGRPED</sequence>
<feature type="compositionally biased region" description="Low complexity" evidence="1">
    <location>
        <begin position="22"/>
        <end position="47"/>
    </location>
</feature>
<accession>A0A918Z695</accession>
<proteinExistence type="predicted"/>
<gene>
    <name evidence="2" type="ORF">GCM10018785_05020</name>
</gene>
<evidence type="ECO:0000256" key="1">
    <source>
        <dbReference type="SAM" id="MobiDB-lite"/>
    </source>
</evidence>
<keyword evidence="3" id="KW-1185">Reference proteome</keyword>
<feature type="compositionally biased region" description="Basic residues" evidence="1">
    <location>
        <begin position="367"/>
        <end position="376"/>
    </location>
</feature>
<feature type="compositionally biased region" description="Polar residues" evidence="1">
    <location>
        <begin position="1"/>
        <end position="12"/>
    </location>
</feature>
<evidence type="ECO:0000313" key="3">
    <source>
        <dbReference type="Proteomes" id="UP000608024"/>
    </source>
</evidence>
<dbReference type="EMBL" id="BNBT01000004">
    <property type="protein sequence ID" value="GHE38377.1"/>
    <property type="molecule type" value="Genomic_DNA"/>
</dbReference>
<feature type="region of interest" description="Disordered" evidence="1">
    <location>
        <begin position="325"/>
        <end position="376"/>
    </location>
</feature>
<dbReference type="Proteomes" id="UP000608024">
    <property type="component" value="Unassembled WGS sequence"/>
</dbReference>
<dbReference type="Pfam" id="PF19934">
    <property type="entry name" value="DUF6397"/>
    <property type="match status" value="1"/>
</dbReference>
<comment type="caution">
    <text evidence="2">The sequence shown here is derived from an EMBL/GenBank/DDBJ whole genome shotgun (WGS) entry which is preliminary data.</text>
</comment>
<name>A0A918Z695_9ACTN</name>
<dbReference type="InterPro" id="IPR045652">
    <property type="entry name" value="DUF6397"/>
</dbReference>
<protein>
    <submittedName>
        <fullName evidence="2">Uncharacterized protein</fullName>
    </submittedName>
</protein>